<feature type="region of interest" description="Disordered" evidence="7">
    <location>
        <begin position="118"/>
        <end position="142"/>
    </location>
</feature>
<evidence type="ECO:0000256" key="7">
    <source>
        <dbReference type="SAM" id="MobiDB-lite"/>
    </source>
</evidence>
<name>A0AAV9AST6_ACOGR</name>
<feature type="region of interest" description="Disordered" evidence="7">
    <location>
        <begin position="167"/>
        <end position="191"/>
    </location>
</feature>
<evidence type="ECO:0000259" key="8">
    <source>
        <dbReference type="PROSITE" id="PS50157"/>
    </source>
</evidence>
<reference evidence="9" key="2">
    <citation type="submission" date="2023-06" db="EMBL/GenBank/DDBJ databases">
        <authorList>
            <person name="Ma L."/>
            <person name="Liu K.-W."/>
            <person name="Li Z."/>
            <person name="Hsiao Y.-Y."/>
            <person name="Qi Y."/>
            <person name="Fu T."/>
            <person name="Tang G."/>
            <person name="Zhang D."/>
            <person name="Sun W.-H."/>
            <person name="Liu D.-K."/>
            <person name="Li Y."/>
            <person name="Chen G.-Z."/>
            <person name="Liu X.-D."/>
            <person name="Liao X.-Y."/>
            <person name="Jiang Y.-T."/>
            <person name="Yu X."/>
            <person name="Hao Y."/>
            <person name="Huang J."/>
            <person name="Zhao X.-W."/>
            <person name="Ke S."/>
            <person name="Chen Y.-Y."/>
            <person name="Wu W.-L."/>
            <person name="Hsu J.-L."/>
            <person name="Lin Y.-F."/>
            <person name="Huang M.-D."/>
            <person name="Li C.-Y."/>
            <person name="Huang L."/>
            <person name="Wang Z.-W."/>
            <person name="Zhao X."/>
            <person name="Zhong W.-Y."/>
            <person name="Peng D.-H."/>
            <person name="Ahmad S."/>
            <person name="Lan S."/>
            <person name="Zhang J.-S."/>
            <person name="Tsai W.-C."/>
            <person name="Van De Peer Y."/>
            <person name="Liu Z.-J."/>
        </authorList>
    </citation>
    <scope>NUCLEOTIDE SEQUENCE</scope>
    <source>
        <strain evidence="9">SCP</strain>
        <tissue evidence="9">Leaves</tissue>
    </source>
</reference>
<keyword evidence="2" id="KW-0479">Metal-binding</keyword>
<dbReference type="Proteomes" id="UP001179952">
    <property type="component" value="Unassembled WGS sequence"/>
</dbReference>
<evidence type="ECO:0000313" key="10">
    <source>
        <dbReference type="Proteomes" id="UP001179952"/>
    </source>
</evidence>
<dbReference type="InterPro" id="IPR044246">
    <property type="entry name" value="ZFP3-like"/>
</dbReference>
<dbReference type="GO" id="GO:0008270">
    <property type="term" value="F:zinc ion binding"/>
    <property type="evidence" value="ECO:0007669"/>
    <property type="project" value="UniProtKB-KW"/>
</dbReference>
<evidence type="ECO:0000313" key="9">
    <source>
        <dbReference type="EMBL" id="KAK1267167.1"/>
    </source>
</evidence>
<dbReference type="GO" id="GO:0009788">
    <property type="term" value="P:negative regulation of abscisic acid-activated signaling pathway"/>
    <property type="evidence" value="ECO:0007669"/>
    <property type="project" value="InterPro"/>
</dbReference>
<dbReference type="PROSITE" id="PS50157">
    <property type="entry name" value="ZINC_FINGER_C2H2_2"/>
    <property type="match status" value="1"/>
</dbReference>
<dbReference type="SUPFAM" id="SSF57667">
    <property type="entry name" value="beta-beta-alpha zinc fingers"/>
    <property type="match status" value="1"/>
</dbReference>
<accession>A0AAV9AST6</accession>
<dbReference type="AlphaFoldDB" id="A0AAV9AST6"/>
<feature type="compositionally biased region" description="Gly residues" evidence="7">
    <location>
        <begin position="122"/>
        <end position="138"/>
    </location>
</feature>
<evidence type="ECO:0000256" key="1">
    <source>
        <dbReference type="ARBA" id="ARBA00004123"/>
    </source>
</evidence>
<evidence type="ECO:0000256" key="2">
    <source>
        <dbReference type="ARBA" id="ARBA00022723"/>
    </source>
</evidence>
<sequence length="191" mass="20312">MAREEEEKMVTDSEKDSVGRVFSCLFCSRKFYSSQALGGHQNAHKKERTAAKRAAQGLYGMAYYQPPQFTSQATHMGYCGSGGPSFYINSHAARNPSHQSNPSSCSVNPFGSNGVPRFDGHPGIGGGTLGSSGGGGSSNGSICDGFGDDERSFLNWQRNYRQSIGSEKRVVGGGDGGDANDETKIDLSLHL</sequence>
<feature type="compositionally biased region" description="Basic and acidic residues" evidence="7">
    <location>
        <begin position="181"/>
        <end position="191"/>
    </location>
</feature>
<comment type="caution">
    <text evidence="9">The sequence shown here is derived from an EMBL/GenBank/DDBJ whole genome shotgun (WGS) entry which is preliminary data.</text>
</comment>
<keyword evidence="5" id="KW-0539">Nucleus</keyword>
<dbReference type="PROSITE" id="PS00028">
    <property type="entry name" value="ZINC_FINGER_C2H2_1"/>
    <property type="match status" value="1"/>
</dbReference>
<dbReference type="PANTHER" id="PTHR47287:SF15">
    <property type="entry name" value="ZINC FINGER PROTEIN 3-LIKE"/>
    <property type="match status" value="1"/>
</dbReference>
<protein>
    <submittedName>
        <fullName evidence="9">Zinc finger protein 7</fullName>
    </submittedName>
</protein>
<dbReference type="EMBL" id="JAUJYN010000007">
    <property type="protein sequence ID" value="KAK1267167.1"/>
    <property type="molecule type" value="Genomic_DNA"/>
</dbReference>
<dbReference type="InterPro" id="IPR036236">
    <property type="entry name" value="Znf_C2H2_sf"/>
</dbReference>
<dbReference type="PANTHER" id="PTHR47287">
    <property type="entry name" value="C2H2 AND C2HC ZINC FINGERS SUPERFAMILY PROTEIN"/>
    <property type="match status" value="1"/>
</dbReference>
<keyword evidence="10" id="KW-1185">Reference proteome</keyword>
<feature type="domain" description="C2H2-type" evidence="8">
    <location>
        <begin position="22"/>
        <end position="49"/>
    </location>
</feature>
<dbReference type="GO" id="GO:0005634">
    <property type="term" value="C:nucleus"/>
    <property type="evidence" value="ECO:0007669"/>
    <property type="project" value="UniProtKB-SubCell"/>
</dbReference>
<evidence type="ECO:0000256" key="5">
    <source>
        <dbReference type="ARBA" id="ARBA00023242"/>
    </source>
</evidence>
<evidence type="ECO:0000256" key="3">
    <source>
        <dbReference type="ARBA" id="ARBA00022771"/>
    </source>
</evidence>
<keyword evidence="3 6" id="KW-0863">Zinc-finger</keyword>
<evidence type="ECO:0000256" key="6">
    <source>
        <dbReference type="PROSITE-ProRule" id="PRU00042"/>
    </source>
</evidence>
<keyword evidence="4" id="KW-0862">Zinc</keyword>
<dbReference type="InterPro" id="IPR013087">
    <property type="entry name" value="Znf_C2H2_type"/>
</dbReference>
<evidence type="ECO:0000256" key="4">
    <source>
        <dbReference type="ARBA" id="ARBA00022833"/>
    </source>
</evidence>
<dbReference type="Gene3D" id="3.30.160.60">
    <property type="entry name" value="Classic Zinc Finger"/>
    <property type="match status" value="1"/>
</dbReference>
<reference evidence="9" key="1">
    <citation type="journal article" date="2023" name="Nat. Commun.">
        <title>Diploid and tetraploid genomes of Acorus and the evolution of monocots.</title>
        <authorList>
            <person name="Ma L."/>
            <person name="Liu K.W."/>
            <person name="Li Z."/>
            <person name="Hsiao Y.Y."/>
            <person name="Qi Y."/>
            <person name="Fu T."/>
            <person name="Tang G.D."/>
            <person name="Zhang D."/>
            <person name="Sun W.H."/>
            <person name="Liu D.K."/>
            <person name="Li Y."/>
            <person name="Chen G.Z."/>
            <person name="Liu X.D."/>
            <person name="Liao X.Y."/>
            <person name="Jiang Y.T."/>
            <person name="Yu X."/>
            <person name="Hao Y."/>
            <person name="Huang J."/>
            <person name="Zhao X.W."/>
            <person name="Ke S."/>
            <person name="Chen Y.Y."/>
            <person name="Wu W.L."/>
            <person name="Hsu J.L."/>
            <person name="Lin Y.F."/>
            <person name="Huang M.D."/>
            <person name="Li C.Y."/>
            <person name="Huang L."/>
            <person name="Wang Z.W."/>
            <person name="Zhao X."/>
            <person name="Zhong W.Y."/>
            <person name="Peng D.H."/>
            <person name="Ahmad S."/>
            <person name="Lan S."/>
            <person name="Zhang J.S."/>
            <person name="Tsai W.C."/>
            <person name="Van de Peer Y."/>
            <person name="Liu Z.J."/>
        </authorList>
    </citation>
    <scope>NUCLEOTIDE SEQUENCE</scope>
    <source>
        <strain evidence="9">SCP</strain>
    </source>
</reference>
<proteinExistence type="predicted"/>
<comment type="subcellular location">
    <subcellularLocation>
        <location evidence="1">Nucleus</location>
    </subcellularLocation>
</comment>
<gene>
    <name evidence="9" type="ORF">QJS04_geneDACA000185</name>
</gene>
<organism evidence="9 10">
    <name type="scientific">Acorus gramineus</name>
    <name type="common">Dwarf sweet flag</name>
    <dbReference type="NCBI Taxonomy" id="55184"/>
    <lineage>
        <taxon>Eukaryota</taxon>
        <taxon>Viridiplantae</taxon>
        <taxon>Streptophyta</taxon>
        <taxon>Embryophyta</taxon>
        <taxon>Tracheophyta</taxon>
        <taxon>Spermatophyta</taxon>
        <taxon>Magnoliopsida</taxon>
        <taxon>Liliopsida</taxon>
        <taxon>Acoraceae</taxon>
        <taxon>Acorus</taxon>
    </lineage>
</organism>